<dbReference type="Pfam" id="PF04355">
    <property type="entry name" value="BamE"/>
    <property type="match status" value="1"/>
</dbReference>
<dbReference type="GO" id="GO:1990063">
    <property type="term" value="C:Bam protein complex"/>
    <property type="evidence" value="ECO:0007669"/>
    <property type="project" value="TreeGrafter"/>
</dbReference>
<name>A0A7X1ZB27_9PROT</name>
<gene>
    <name evidence="7" type="primary">bamE</name>
    <name evidence="7" type="ORF">GHC57_01820</name>
</gene>
<keyword evidence="3" id="KW-0998">Cell outer membrane</keyword>
<keyword evidence="1" id="KW-0732">Signal</keyword>
<keyword evidence="2 5" id="KW-0472">Membrane</keyword>
<dbReference type="PANTHER" id="PTHR37482">
    <property type="entry name" value="OUTER MEMBRANE PROTEIN ASSEMBLY FACTOR BAME"/>
    <property type="match status" value="1"/>
</dbReference>
<dbReference type="EMBL" id="WIVE01000002">
    <property type="protein sequence ID" value="MQX35248.1"/>
    <property type="molecule type" value="Genomic_DNA"/>
</dbReference>
<reference evidence="7 8" key="1">
    <citation type="submission" date="2019-10" db="EMBL/GenBank/DDBJ databases">
        <title>Draft whole-genome sequence of the purple nonsulfur photosynthetic bacterium Roseospira navarrensis DSM 15114.</title>
        <authorList>
            <person name="Kyndt J.A."/>
            <person name="Meyer T.E."/>
        </authorList>
    </citation>
    <scope>NUCLEOTIDE SEQUENCE [LARGE SCALE GENOMIC DNA]</scope>
    <source>
        <strain evidence="7 8">DSM 15114</strain>
    </source>
</reference>
<feature type="compositionally biased region" description="Basic and acidic residues" evidence="4">
    <location>
        <begin position="1"/>
        <end position="19"/>
    </location>
</feature>
<evidence type="ECO:0000313" key="7">
    <source>
        <dbReference type="EMBL" id="MQX35248.1"/>
    </source>
</evidence>
<dbReference type="GO" id="GO:0030674">
    <property type="term" value="F:protein-macromolecule adaptor activity"/>
    <property type="evidence" value="ECO:0007669"/>
    <property type="project" value="TreeGrafter"/>
</dbReference>
<accession>A0A7X1ZB27</accession>
<comment type="caution">
    <text evidence="7">The sequence shown here is derived from an EMBL/GenBank/DDBJ whole genome shotgun (WGS) entry which is preliminary data.</text>
</comment>
<dbReference type="PANTHER" id="PTHR37482:SF1">
    <property type="entry name" value="OUTER MEMBRANE PROTEIN ASSEMBLY FACTOR BAME"/>
    <property type="match status" value="1"/>
</dbReference>
<keyword evidence="8" id="KW-1185">Reference proteome</keyword>
<dbReference type="InterPro" id="IPR007450">
    <property type="entry name" value="BamE_dom"/>
</dbReference>
<dbReference type="GO" id="GO:0051205">
    <property type="term" value="P:protein insertion into membrane"/>
    <property type="evidence" value="ECO:0007669"/>
    <property type="project" value="TreeGrafter"/>
</dbReference>
<dbReference type="Proteomes" id="UP000434582">
    <property type="component" value="Unassembled WGS sequence"/>
</dbReference>
<protein>
    <submittedName>
        <fullName evidence="7">Outer membrane protein assembly factor BamE</fullName>
    </submittedName>
</protein>
<keyword evidence="5" id="KW-0812">Transmembrane</keyword>
<proteinExistence type="predicted"/>
<dbReference type="InterPro" id="IPR037873">
    <property type="entry name" value="BamE-like"/>
</dbReference>
<evidence type="ECO:0000256" key="2">
    <source>
        <dbReference type="ARBA" id="ARBA00023136"/>
    </source>
</evidence>
<evidence type="ECO:0000259" key="6">
    <source>
        <dbReference type="Pfam" id="PF04355"/>
    </source>
</evidence>
<dbReference type="GO" id="GO:0043165">
    <property type="term" value="P:Gram-negative-bacterium-type cell outer membrane assembly"/>
    <property type="evidence" value="ECO:0007669"/>
    <property type="project" value="TreeGrafter"/>
</dbReference>
<evidence type="ECO:0000256" key="1">
    <source>
        <dbReference type="ARBA" id="ARBA00022729"/>
    </source>
</evidence>
<evidence type="ECO:0000313" key="8">
    <source>
        <dbReference type="Proteomes" id="UP000434582"/>
    </source>
</evidence>
<dbReference type="Gene3D" id="3.30.1450.10">
    <property type="match status" value="1"/>
</dbReference>
<dbReference type="OrthoDB" id="7160681at2"/>
<evidence type="ECO:0000256" key="4">
    <source>
        <dbReference type="SAM" id="MobiDB-lite"/>
    </source>
</evidence>
<keyword evidence="5" id="KW-1133">Transmembrane helix</keyword>
<sequence length="189" mass="20039">MARSEGGERVSVEPADRPGFRPAGGRARRRGLSRVGTAVGLALAGGLLLGACAPDINARGNAPTEERLSQIEPGKQTRAEVAALLGTPSTTATFDDETWYYISGQTKQFAVFEREELARRVIAIRFGADGTVEDMRELGLADGREVDVVSRETPTLGNDLSIIEQLLGNLGRFEGSSGNPATTQTIPGL</sequence>
<dbReference type="InterPro" id="IPR026592">
    <property type="entry name" value="BamE"/>
</dbReference>
<feature type="region of interest" description="Disordered" evidence="4">
    <location>
        <begin position="1"/>
        <end position="28"/>
    </location>
</feature>
<evidence type="ECO:0000256" key="5">
    <source>
        <dbReference type="SAM" id="Phobius"/>
    </source>
</evidence>
<evidence type="ECO:0000256" key="3">
    <source>
        <dbReference type="ARBA" id="ARBA00023237"/>
    </source>
</evidence>
<organism evidence="7 8">
    <name type="scientific">Roseospira navarrensis</name>
    <dbReference type="NCBI Taxonomy" id="140058"/>
    <lineage>
        <taxon>Bacteria</taxon>
        <taxon>Pseudomonadati</taxon>
        <taxon>Pseudomonadota</taxon>
        <taxon>Alphaproteobacteria</taxon>
        <taxon>Rhodospirillales</taxon>
        <taxon>Rhodospirillaceae</taxon>
        <taxon>Roseospira</taxon>
    </lineage>
</organism>
<feature type="transmembrane region" description="Helical" evidence="5">
    <location>
        <begin position="31"/>
        <end position="51"/>
    </location>
</feature>
<feature type="domain" description="Outer membrane protein assembly factor BamE" evidence="6">
    <location>
        <begin position="60"/>
        <end position="134"/>
    </location>
</feature>
<dbReference type="AlphaFoldDB" id="A0A7X1ZB27"/>